<dbReference type="RefSeq" id="WP_218089941.1">
    <property type="nucleotide sequence ID" value="NZ_CAJVAS010000001.1"/>
</dbReference>
<dbReference type="EMBL" id="CAJVAS010000001">
    <property type="protein sequence ID" value="CAG7596934.1"/>
    <property type="molecule type" value="Genomic_DNA"/>
</dbReference>
<gene>
    <name evidence="2" type="ORF">PAESOLCIP111_00106</name>
</gene>
<reference evidence="2" key="1">
    <citation type="submission" date="2021-06" db="EMBL/GenBank/DDBJ databases">
        <authorList>
            <person name="Criscuolo A."/>
        </authorList>
    </citation>
    <scope>NUCLEOTIDE SEQUENCE</scope>
    <source>
        <strain evidence="2">CIP111600</strain>
    </source>
</reference>
<evidence type="ECO:0000313" key="2">
    <source>
        <dbReference type="EMBL" id="CAG7596934.1"/>
    </source>
</evidence>
<sequence>MTEQQYEQDPQQDKEISTDAPQQVEYPDYHPGIEPGVDFIYGSDQDEYRENTEQA</sequence>
<feature type="region of interest" description="Disordered" evidence="1">
    <location>
        <begin position="1"/>
        <end position="36"/>
    </location>
</feature>
<dbReference type="Proteomes" id="UP000693672">
    <property type="component" value="Unassembled WGS sequence"/>
</dbReference>
<comment type="caution">
    <text evidence="2">The sequence shown here is derived from an EMBL/GenBank/DDBJ whole genome shotgun (WGS) entry which is preliminary data.</text>
</comment>
<proteinExistence type="predicted"/>
<accession>A0A916JS79</accession>
<dbReference type="AlphaFoldDB" id="A0A916JS79"/>
<name>A0A916JS79_9BACL</name>
<protein>
    <submittedName>
        <fullName evidence="2">Uncharacterized protein</fullName>
    </submittedName>
</protein>
<organism evidence="2 3">
    <name type="scientific">Paenibacillus solanacearum</name>
    <dbReference type="NCBI Taxonomy" id="2048548"/>
    <lineage>
        <taxon>Bacteria</taxon>
        <taxon>Bacillati</taxon>
        <taxon>Bacillota</taxon>
        <taxon>Bacilli</taxon>
        <taxon>Bacillales</taxon>
        <taxon>Paenibacillaceae</taxon>
        <taxon>Paenibacillus</taxon>
    </lineage>
</organism>
<evidence type="ECO:0000256" key="1">
    <source>
        <dbReference type="SAM" id="MobiDB-lite"/>
    </source>
</evidence>
<keyword evidence="3" id="KW-1185">Reference proteome</keyword>
<evidence type="ECO:0000313" key="3">
    <source>
        <dbReference type="Proteomes" id="UP000693672"/>
    </source>
</evidence>